<gene>
    <name evidence="2" type="ORF">UFOVP1143_1</name>
</gene>
<organism evidence="2">
    <name type="scientific">uncultured Caudovirales phage</name>
    <dbReference type="NCBI Taxonomy" id="2100421"/>
    <lineage>
        <taxon>Viruses</taxon>
        <taxon>Duplodnaviria</taxon>
        <taxon>Heunggongvirae</taxon>
        <taxon>Uroviricota</taxon>
        <taxon>Caudoviricetes</taxon>
        <taxon>Peduoviridae</taxon>
        <taxon>Maltschvirus</taxon>
        <taxon>Maltschvirus maltsch</taxon>
    </lineage>
</organism>
<keyword evidence="1" id="KW-0812">Transmembrane</keyword>
<keyword evidence="1" id="KW-1133">Transmembrane helix</keyword>
<proteinExistence type="predicted"/>
<feature type="transmembrane region" description="Helical" evidence="1">
    <location>
        <begin position="43"/>
        <end position="64"/>
    </location>
</feature>
<reference evidence="2" key="1">
    <citation type="submission" date="2020-05" db="EMBL/GenBank/DDBJ databases">
        <authorList>
            <person name="Chiriac C."/>
            <person name="Salcher M."/>
            <person name="Ghai R."/>
            <person name="Kavagutti S V."/>
        </authorList>
    </citation>
    <scope>NUCLEOTIDE SEQUENCE</scope>
</reference>
<keyword evidence="1" id="KW-0472">Membrane</keyword>
<feature type="non-terminal residue" evidence="2">
    <location>
        <position position="88"/>
    </location>
</feature>
<protein>
    <submittedName>
        <fullName evidence="2">Uncharacterized protein</fullName>
    </submittedName>
</protein>
<accession>A0A6J5QWX3</accession>
<evidence type="ECO:0000313" key="2">
    <source>
        <dbReference type="EMBL" id="CAB4185891.1"/>
    </source>
</evidence>
<evidence type="ECO:0000256" key="1">
    <source>
        <dbReference type="SAM" id="Phobius"/>
    </source>
</evidence>
<sequence>MKPLIIALEADTRKLSRDLRRAEQQVDTFGGGIGRLGTSLTSMLGPAMIGAGIAAGALAVALGVDGVKGAMEDEAAVTKLAQTMQNLG</sequence>
<dbReference type="EMBL" id="LR797083">
    <property type="protein sequence ID" value="CAB4185891.1"/>
    <property type="molecule type" value="Genomic_DNA"/>
</dbReference>
<name>A0A6J5QWX3_9CAUD</name>